<evidence type="ECO:0000256" key="1">
    <source>
        <dbReference type="SAM" id="MobiDB-lite"/>
    </source>
</evidence>
<accession>A0A915Q3J2</accession>
<feature type="compositionally biased region" description="Polar residues" evidence="1">
    <location>
        <begin position="1165"/>
        <end position="1175"/>
    </location>
</feature>
<dbReference type="GO" id="GO:0048066">
    <property type="term" value="P:developmental pigmentation"/>
    <property type="evidence" value="ECO:0007669"/>
    <property type="project" value="TreeGrafter"/>
</dbReference>
<evidence type="ECO:0000259" key="2">
    <source>
        <dbReference type="Pfam" id="PF23756"/>
    </source>
</evidence>
<evidence type="ECO:0000313" key="3">
    <source>
        <dbReference type="Proteomes" id="UP000887581"/>
    </source>
</evidence>
<dbReference type="CDD" id="cd16484">
    <property type="entry name" value="RING-H2_Vps"/>
    <property type="match status" value="1"/>
</dbReference>
<reference evidence="4" key="1">
    <citation type="submission" date="2022-11" db="UniProtKB">
        <authorList>
            <consortium name="WormBaseParasite"/>
        </authorList>
    </citation>
    <scope>IDENTIFICATION</scope>
</reference>
<organism evidence="3 4">
    <name type="scientific">Setaria digitata</name>
    <dbReference type="NCBI Taxonomy" id="48799"/>
    <lineage>
        <taxon>Eukaryota</taxon>
        <taxon>Metazoa</taxon>
        <taxon>Ecdysozoa</taxon>
        <taxon>Nematoda</taxon>
        <taxon>Chromadorea</taxon>
        <taxon>Rhabditida</taxon>
        <taxon>Spirurina</taxon>
        <taxon>Spiruromorpha</taxon>
        <taxon>Filarioidea</taxon>
        <taxon>Setariidae</taxon>
        <taxon>Setaria</taxon>
    </lineage>
</organism>
<sequence>MVCDWPYTGDNEILNDDAEERTEDESSSSPLTHLFVELTSLEELSFPTSSSTRIKYTCLDVSAHYLAVGSTSGTIYLFSRFASKYRNRISSVPIQVISIKDGSVIKLSISPNEKYLAAASRRGSLAIIALVDERSQSIHITELCWCNNSSEVYAGDTRGRISRTLIHNRNFFRSPTDIIFETDSEIVQFDLRDHCLLVSTLTRCCICNLKTYTCVQVGKRLRKGHFGAIFYSDKQKRKSLCEEADRTTSMSIKGCDELTVIFASRPNGRLWEANGCGVVYSTHQYRNLRAVRRFPVVSFKEDNLFDNMTNNDEVQTINFGLLTLINCRNNLFLMAKTNTTFCLIDPKDSQMILMSKVDCIDSISEYAVNDADLFLLSSETGSLRKLTLFTVEKAVEKLHWRQCYTQAAQLIYADYIARKNYNSFTTWNCEQLEDILSKIAFHHVKSQITDNILDALYKLIDKIKRSGSIEGKPKTTVHRLNSGIHRIVQAMQNSGYEDDFTFRAPSPLRIRSKSTLHTGIKNSWKRRSLPFNNGILKTSKDEIEFEDPEEHRKKLINEARILLLDAEKTPANKLIRNGSVESLRTLLDSSNTLILFDQQVTINDVTKDLVAAKRFQQLIGKHKSDGREQKPTAQIDFKTLFGRRDPLEMLEKCVESMPLTVNVNVAHLRTIRRTRRGARIVKGIKPSGRRNIMPEIKQKKSEFHEQISQQQIVRHGLTSTGNLNLNCNEILTRDENSKHSTKQSLEDNIRLLNKSYVVEKNFVTVQPIEVTWTVNGDDENDSIGMKSSEAAATLNDKDKRLMQSSEVTSAPKACHSGTKELDEKEKEEVYCRICGLHRIWHYVMMFGPKMSQLRVTVDQFAVGGVPIAFEQWKKLFEYRTALVRNNKYSSDNLCDDCAAFFEFDDQLKRQASSLREVVERIEKRSITRKCSKNFVQMAAKNWSGDLVYGVFFRNNSTVTKQPSSVQKGIVTSPHSEKIKVLRLEEYGKFSWLPAVKASQLLLCMRYCQGLSAVFELLKNSEELTSCLTLEDWQWLAVMKSYECNRFFDLMPKEVISDLLAELKISAVEDVGMISSTSFPYACGVFSNSKLLGGSLTISLDGNCACCTLPLKMRVTHNDGYITVFRCGHLYHQICLREANLSRCLRCEIEQRRRKQKQQQIESKSDAPNPSHSSAIKGSRHLPIQAIRTTLPSPQNVKIPQRT</sequence>
<feature type="region of interest" description="Disordered" evidence="1">
    <location>
        <begin position="1"/>
        <end position="29"/>
    </location>
</feature>
<dbReference type="GO" id="GO:0005737">
    <property type="term" value="C:cytoplasm"/>
    <property type="evidence" value="ECO:0007669"/>
    <property type="project" value="TreeGrafter"/>
</dbReference>
<dbReference type="SUPFAM" id="SSF50978">
    <property type="entry name" value="WD40 repeat-like"/>
    <property type="match status" value="1"/>
</dbReference>
<dbReference type="InterPro" id="IPR056499">
    <property type="entry name" value="Beta-prop_HPS5-like"/>
</dbReference>
<feature type="region of interest" description="Disordered" evidence="1">
    <location>
        <begin position="1155"/>
        <end position="1202"/>
    </location>
</feature>
<evidence type="ECO:0000313" key="4">
    <source>
        <dbReference type="WBParaSite" id="sdigi.contig88.g4026.t1"/>
    </source>
</evidence>
<dbReference type="InterPro" id="IPR036322">
    <property type="entry name" value="WD40_repeat_dom_sf"/>
</dbReference>
<dbReference type="PANTHER" id="PTHR23287">
    <property type="entry name" value="RUBY-EYE2-LIKE PROTEIN"/>
    <property type="match status" value="1"/>
</dbReference>
<dbReference type="PANTHER" id="PTHR23287:SF18">
    <property type="entry name" value="BLOC-2 COMPLEX MEMBER HPS5"/>
    <property type="match status" value="1"/>
</dbReference>
<feature type="compositionally biased region" description="Acidic residues" evidence="1">
    <location>
        <begin position="13"/>
        <end position="26"/>
    </location>
</feature>
<feature type="compositionally biased region" description="Polar residues" evidence="1">
    <location>
        <begin position="1186"/>
        <end position="1202"/>
    </location>
</feature>
<feature type="domain" description="HPS5-like beta-propeller" evidence="2">
    <location>
        <begin position="36"/>
        <end position="378"/>
    </location>
</feature>
<proteinExistence type="predicted"/>
<dbReference type="Pfam" id="PF23756">
    <property type="entry name" value="Beta-prop_HPS5"/>
    <property type="match status" value="1"/>
</dbReference>
<dbReference type="Gene3D" id="2.130.10.10">
    <property type="entry name" value="YVTN repeat-like/Quinoprotein amine dehydrogenase"/>
    <property type="match status" value="1"/>
</dbReference>
<keyword evidence="3" id="KW-1185">Reference proteome</keyword>
<dbReference type="Proteomes" id="UP000887581">
    <property type="component" value="Unplaced"/>
</dbReference>
<dbReference type="InterPro" id="IPR015943">
    <property type="entry name" value="WD40/YVTN_repeat-like_dom_sf"/>
</dbReference>
<name>A0A915Q3J2_9BILA</name>
<dbReference type="WBParaSite" id="sdigi.contig88.g4026.t1">
    <property type="protein sequence ID" value="sdigi.contig88.g4026.t1"/>
    <property type="gene ID" value="sdigi.contig88.g4026"/>
</dbReference>
<dbReference type="AlphaFoldDB" id="A0A915Q3J2"/>
<protein>
    <submittedName>
        <fullName evidence="4">RING-type domain-containing protein</fullName>
    </submittedName>
</protein>